<dbReference type="Pfam" id="PF13959">
    <property type="entry name" value="CTE_SPB4"/>
    <property type="match status" value="1"/>
</dbReference>
<name>A0A146LIA2_LYGHE</name>
<dbReference type="AlphaFoldDB" id="A0A146LIA2"/>
<keyword evidence="2 4" id="KW-0347">Helicase</keyword>
<evidence type="ECO:0000256" key="1">
    <source>
        <dbReference type="ARBA" id="ARBA00022801"/>
    </source>
</evidence>
<evidence type="ECO:0000259" key="3">
    <source>
        <dbReference type="SMART" id="SM01178"/>
    </source>
</evidence>
<dbReference type="GO" id="GO:0016787">
    <property type="term" value="F:hydrolase activity"/>
    <property type="evidence" value="ECO:0007669"/>
    <property type="project" value="UniProtKB-KW"/>
</dbReference>
<sequence length="120" mass="13502">MHRGTQSSNRTDSRTDEDLSRLALFAYQSYLRAYAGIHRTLKQRYFRSSELHLGHVAQSFGIDKGPGEIQRELRSHIRADRSLGRSSQALKIQNNKKNVTTKKVIGGAGNNDNSMENVGE</sequence>
<dbReference type="EMBL" id="GDHC01010818">
    <property type="protein sequence ID" value="JAQ07811.1"/>
    <property type="molecule type" value="Transcribed_RNA"/>
</dbReference>
<dbReference type="InterPro" id="IPR025313">
    <property type="entry name" value="SPB4-like_CTE"/>
</dbReference>
<accession>A0A146LIA2</accession>
<dbReference type="SMART" id="SM01178">
    <property type="entry name" value="DUF4217"/>
    <property type="match status" value="1"/>
</dbReference>
<protein>
    <submittedName>
        <fullName evidence="4">ATP-dependent RNA helicase dbp7</fullName>
    </submittedName>
</protein>
<dbReference type="GO" id="GO:0004386">
    <property type="term" value="F:helicase activity"/>
    <property type="evidence" value="ECO:0007669"/>
    <property type="project" value="UniProtKB-KW"/>
</dbReference>
<organism evidence="4">
    <name type="scientific">Lygus hesperus</name>
    <name type="common">Western plant bug</name>
    <dbReference type="NCBI Taxonomy" id="30085"/>
    <lineage>
        <taxon>Eukaryota</taxon>
        <taxon>Metazoa</taxon>
        <taxon>Ecdysozoa</taxon>
        <taxon>Arthropoda</taxon>
        <taxon>Hexapoda</taxon>
        <taxon>Insecta</taxon>
        <taxon>Pterygota</taxon>
        <taxon>Neoptera</taxon>
        <taxon>Paraneoptera</taxon>
        <taxon>Hemiptera</taxon>
        <taxon>Heteroptera</taxon>
        <taxon>Panheteroptera</taxon>
        <taxon>Cimicomorpha</taxon>
        <taxon>Miridae</taxon>
        <taxon>Mirini</taxon>
        <taxon>Lygus</taxon>
    </lineage>
</organism>
<evidence type="ECO:0000313" key="4">
    <source>
        <dbReference type="EMBL" id="JAQ07811.1"/>
    </source>
</evidence>
<reference evidence="4" key="1">
    <citation type="journal article" date="2016" name="Gigascience">
        <title>De novo construction of an expanded transcriptome assembly for the western tarnished plant bug, Lygus hesperus.</title>
        <authorList>
            <person name="Tassone E.E."/>
            <person name="Geib S.M."/>
            <person name="Hall B."/>
            <person name="Fabrick J.A."/>
            <person name="Brent C.S."/>
            <person name="Hull J.J."/>
        </authorList>
    </citation>
    <scope>NUCLEOTIDE SEQUENCE</scope>
</reference>
<gene>
    <name evidence="4" type="primary">dbp7_2</name>
    <name evidence="4" type="ORF">g.97763</name>
</gene>
<feature type="domain" description="ATP-dependent rRNA helicase SPB4-like C-terminal extension" evidence="3">
    <location>
        <begin position="4"/>
        <end position="70"/>
    </location>
</feature>
<keyword evidence="1" id="KW-0378">Hydrolase</keyword>
<evidence type="ECO:0000256" key="2">
    <source>
        <dbReference type="ARBA" id="ARBA00022806"/>
    </source>
</evidence>
<keyword evidence="2 4" id="KW-0547">Nucleotide-binding</keyword>
<proteinExistence type="predicted"/>
<keyword evidence="2 4" id="KW-0067">ATP-binding</keyword>